<comment type="function">
    <text evidence="3">Secreted tripeptidyl-peptidase which degrades proteins at acidic pHs and is involved in virulence.</text>
</comment>
<accession>A0ABR1U2D2</accession>
<evidence type="ECO:0000256" key="10">
    <source>
        <dbReference type="ARBA" id="ARBA00022837"/>
    </source>
</evidence>
<keyword evidence="8 12" id="KW-0378">Hydrolase</keyword>
<comment type="catalytic activity">
    <reaction evidence="1">
        <text>Release of an N-terminal tripeptide from a polypeptide.</text>
        <dbReference type="EC" id="3.4.14.10"/>
    </reaction>
</comment>
<dbReference type="InterPro" id="IPR000209">
    <property type="entry name" value="Peptidase_S8/S53_dom"/>
</dbReference>
<sequence length="481" mass="51633">GGGGSSLVLDLISNVVRWLDSNSIQQYRVDGAFIDFRCDIATANTLFNASYYYYTNLGAVKLRTSSYSIPDEIQDDVTLLDPGTYFGSAEPLTPSLSTPTPARQADVGPRPHPLANHHMYNTTGYVPTADSRSHIGFGSFLNQTVRFDGLLQFEEHNGIPAQNISVTTFVGAENNQSSTQYTEANLDAQVIVGLAHPLAVMEYITGGSPPFKENLHHPTDKQNYNEPWVPYYRILLATPVRDIPQILSHSYGEPEDSVPRSYAALTCNIIGIMGLRGITIIQASGDSGVGAGCLATDFKTIQFNAIFPATCPWVTSVGATTGLSPERAWNASSGGFSNYFSRPAYQDSAIAAYMNNNVAPETHSYYGHYTNWGGRGFPDVAAHSMDPDFEVVYAGQLAASGGTSASAPVWAAIVGLLNDARLAAGKPVLSWLNPLIYRYGTAVLNGITEGHSVGCNGAHPGSGVAEPNAGICMHWHMQFAC</sequence>
<comment type="caution">
    <text evidence="12">Lacks conserved residue(s) required for the propagation of feature annotation.</text>
</comment>
<evidence type="ECO:0000256" key="9">
    <source>
        <dbReference type="ARBA" id="ARBA00022825"/>
    </source>
</evidence>
<dbReference type="Proteomes" id="UP001446871">
    <property type="component" value="Unassembled WGS sequence"/>
</dbReference>
<proteinExistence type="predicted"/>
<evidence type="ECO:0000256" key="4">
    <source>
        <dbReference type="ARBA" id="ARBA00004239"/>
    </source>
</evidence>
<keyword evidence="10" id="KW-0106">Calcium</keyword>
<dbReference type="Pfam" id="PF00082">
    <property type="entry name" value="Peptidase_S8"/>
    <property type="match status" value="1"/>
</dbReference>
<protein>
    <recommendedName>
        <fullName evidence="5">tripeptidyl-peptidase II</fullName>
        <ecNumber evidence="5">3.4.14.10</ecNumber>
    </recommendedName>
</protein>
<dbReference type="InterPro" id="IPR050819">
    <property type="entry name" value="Tripeptidyl-peptidase_I"/>
</dbReference>
<dbReference type="InterPro" id="IPR015366">
    <property type="entry name" value="S53_propep"/>
</dbReference>
<dbReference type="CDD" id="cd04056">
    <property type="entry name" value="Peptidases_S53"/>
    <property type="match status" value="1"/>
</dbReference>
<evidence type="ECO:0000256" key="6">
    <source>
        <dbReference type="ARBA" id="ARBA00022670"/>
    </source>
</evidence>
<evidence type="ECO:0000313" key="15">
    <source>
        <dbReference type="Proteomes" id="UP001446871"/>
    </source>
</evidence>
<evidence type="ECO:0000259" key="13">
    <source>
        <dbReference type="PROSITE" id="PS51695"/>
    </source>
</evidence>
<evidence type="ECO:0000256" key="12">
    <source>
        <dbReference type="PROSITE-ProRule" id="PRU01032"/>
    </source>
</evidence>
<dbReference type="InterPro" id="IPR023828">
    <property type="entry name" value="Peptidase_S8_Ser-AS"/>
</dbReference>
<evidence type="ECO:0000313" key="14">
    <source>
        <dbReference type="EMBL" id="KAK8053070.1"/>
    </source>
</evidence>
<dbReference type="PANTHER" id="PTHR14218:SF34">
    <property type="entry name" value="TRIPEPTIDYL-PEPTIDASE SED4"/>
    <property type="match status" value="1"/>
</dbReference>
<comment type="cofactor">
    <cofactor evidence="2">
        <name>Ca(2+)</name>
        <dbReference type="ChEBI" id="CHEBI:29108"/>
    </cofactor>
</comment>
<dbReference type="EC" id="3.4.14.10" evidence="5"/>
<dbReference type="PROSITE" id="PS00138">
    <property type="entry name" value="SUBTILASE_SER"/>
    <property type="match status" value="1"/>
</dbReference>
<dbReference type="Pfam" id="PF09286">
    <property type="entry name" value="Pro-kuma_activ"/>
    <property type="match status" value="1"/>
</dbReference>
<keyword evidence="7" id="KW-0479">Metal-binding</keyword>
<dbReference type="SUPFAM" id="SSF54897">
    <property type="entry name" value="Protease propeptides/inhibitors"/>
    <property type="match status" value="1"/>
</dbReference>
<keyword evidence="11" id="KW-0865">Zymogen</keyword>
<dbReference type="InterPro" id="IPR036852">
    <property type="entry name" value="Peptidase_S8/S53_dom_sf"/>
</dbReference>
<evidence type="ECO:0000256" key="2">
    <source>
        <dbReference type="ARBA" id="ARBA00001913"/>
    </source>
</evidence>
<dbReference type="SUPFAM" id="SSF52743">
    <property type="entry name" value="Subtilisin-like"/>
    <property type="match status" value="1"/>
</dbReference>
<dbReference type="EMBL" id="JAQQWM010000008">
    <property type="protein sequence ID" value="KAK8053070.1"/>
    <property type="molecule type" value="Genomic_DNA"/>
</dbReference>
<feature type="active site" description="Charge relay system" evidence="12">
    <location>
        <position position="183"/>
    </location>
</feature>
<feature type="non-terminal residue" evidence="14">
    <location>
        <position position="1"/>
    </location>
</feature>
<comment type="caution">
    <text evidence="14">The sequence shown here is derived from an EMBL/GenBank/DDBJ whole genome shotgun (WGS) entry which is preliminary data.</text>
</comment>
<evidence type="ECO:0000256" key="5">
    <source>
        <dbReference type="ARBA" id="ARBA00012462"/>
    </source>
</evidence>
<keyword evidence="6 12" id="KW-0645">Protease</keyword>
<dbReference type="InterPro" id="IPR030400">
    <property type="entry name" value="Sedolisin_dom"/>
</dbReference>
<feature type="active site" description="Charge relay system" evidence="12">
    <location>
        <position position="404"/>
    </location>
</feature>
<feature type="domain" description="Peptidase S53" evidence="13">
    <location>
        <begin position="110"/>
        <end position="481"/>
    </location>
</feature>
<reference evidence="14 15" key="1">
    <citation type="submission" date="2023-01" db="EMBL/GenBank/DDBJ databases">
        <title>Analysis of 21 Apiospora genomes using comparative genomics revels a genus with tremendous synthesis potential of carbohydrate active enzymes and secondary metabolites.</title>
        <authorList>
            <person name="Sorensen T."/>
        </authorList>
    </citation>
    <scope>NUCLEOTIDE SEQUENCE [LARGE SCALE GENOMIC DNA]</scope>
    <source>
        <strain evidence="14 15">CBS 83171</strain>
    </source>
</reference>
<evidence type="ECO:0000256" key="7">
    <source>
        <dbReference type="ARBA" id="ARBA00022723"/>
    </source>
</evidence>
<evidence type="ECO:0000256" key="8">
    <source>
        <dbReference type="ARBA" id="ARBA00022801"/>
    </source>
</evidence>
<comment type="subcellular location">
    <subcellularLocation>
        <location evidence="4">Secreted</location>
        <location evidence="4">Extracellular space</location>
    </subcellularLocation>
</comment>
<dbReference type="PANTHER" id="PTHR14218">
    <property type="entry name" value="PROTEASE S8 TRIPEPTIDYL PEPTIDASE I CLN2"/>
    <property type="match status" value="1"/>
</dbReference>
<organism evidence="14 15">
    <name type="scientific">Apiospora saccharicola</name>
    <dbReference type="NCBI Taxonomy" id="335842"/>
    <lineage>
        <taxon>Eukaryota</taxon>
        <taxon>Fungi</taxon>
        <taxon>Dikarya</taxon>
        <taxon>Ascomycota</taxon>
        <taxon>Pezizomycotina</taxon>
        <taxon>Sordariomycetes</taxon>
        <taxon>Xylariomycetidae</taxon>
        <taxon>Amphisphaeriales</taxon>
        <taxon>Apiosporaceae</taxon>
        <taxon>Apiospora</taxon>
    </lineage>
</organism>
<evidence type="ECO:0000256" key="1">
    <source>
        <dbReference type="ARBA" id="ARBA00001910"/>
    </source>
</evidence>
<dbReference type="PROSITE" id="PS51695">
    <property type="entry name" value="SEDOLISIN"/>
    <property type="match status" value="1"/>
</dbReference>
<feature type="active site" description="Charge relay system" evidence="12">
    <location>
        <position position="187"/>
    </location>
</feature>
<evidence type="ECO:0000256" key="3">
    <source>
        <dbReference type="ARBA" id="ARBA00002451"/>
    </source>
</evidence>
<dbReference type="Gene3D" id="3.40.50.200">
    <property type="entry name" value="Peptidase S8/S53 domain"/>
    <property type="match status" value="1"/>
</dbReference>
<keyword evidence="9 12" id="KW-0720">Serine protease</keyword>
<gene>
    <name evidence="14" type="ORF">PG996_012371</name>
</gene>
<evidence type="ECO:0000256" key="11">
    <source>
        <dbReference type="ARBA" id="ARBA00023145"/>
    </source>
</evidence>
<name>A0ABR1U2D2_9PEZI</name>
<keyword evidence="15" id="KW-1185">Reference proteome</keyword>